<dbReference type="PROSITE" id="PS51257">
    <property type="entry name" value="PROKAR_LIPOPROTEIN"/>
    <property type="match status" value="1"/>
</dbReference>
<organism evidence="2 3">
    <name type="scientific">Thiolapillus brandeum</name>
    <dbReference type="NCBI Taxonomy" id="1076588"/>
    <lineage>
        <taxon>Bacteria</taxon>
        <taxon>Pseudomonadati</taxon>
        <taxon>Pseudomonadota</taxon>
        <taxon>Gammaproteobacteria</taxon>
        <taxon>Chromatiales</taxon>
        <taxon>Sedimenticolaceae</taxon>
        <taxon>Thiolapillus</taxon>
    </lineage>
</organism>
<evidence type="ECO:0000313" key="2">
    <source>
        <dbReference type="EMBL" id="BAO44517.1"/>
    </source>
</evidence>
<dbReference type="Gene3D" id="3.40.50.1820">
    <property type="entry name" value="alpha/beta hydrolase"/>
    <property type="match status" value="1"/>
</dbReference>
<dbReference type="EMBL" id="AP012273">
    <property type="protein sequence ID" value="BAO44517.1"/>
    <property type="molecule type" value="Genomic_DNA"/>
</dbReference>
<accession>A0A7U6GJ31</accession>
<dbReference type="RefSeq" id="WP_052470005.1">
    <property type="nucleotide sequence ID" value="NZ_AP012273.1"/>
</dbReference>
<protein>
    <recommendedName>
        <fullName evidence="4">Alpha/beta hydrolase</fullName>
    </recommendedName>
</protein>
<dbReference type="SUPFAM" id="SSF53474">
    <property type="entry name" value="alpha/beta-Hydrolases"/>
    <property type="match status" value="1"/>
</dbReference>
<name>A0A7U6GJ31_9GAMM</name>
<feature type="signal peptide" evidence="1">
    <location>
        <begin position="1"/>
        <end position="22"/>
    </location>
</feature>
<evidence type="ECO:0008006" key="4">
    <source>
        <dbReference type="Google" id="ProtNLM"/>
    </source>
</evidence>
<dbReference type="Proteomes" id="UP000031631">
    <property type="component" value="Chromosome"/>
</dbReference>
<keyword evidence="3" id="KW-1185">Reference proteome</keyword>
<reference evidence="2 3" key="1">
    <citation type="journal article" date="2014" name="PLoS ONE">
        <title>Physiological and genomic features of a novel sulfur-oxidizing gammaproteobacterium belonging to a previously uncultivated symbiotic lineage isolated from a hydrothermal vent.</title>
        <authorList>
            <person name="Nunoura T."/>
            <person name="Takaki Y."/>
            <person name="Kazama H."/>
            <person name="Kakuta J."/>
            <person name="Shimamura S."/>
            <person name="Makita H."/>
            <person name="Hirai M."/>
            <person name="Miyazaki M."/>
            <person name="Takai K."/>
        </authorList>
    </citation>
    <scope>NUCLEOTIDE SEQUENCE [LARGE SCALE GENOMIC DNA]</scope>
    <source>
        <strain evidence="2 3">Hiromi1</strain>
    </source>
</reference>
<evidence type="ECO:0000256" key="1">
    <source>
        <dbReference type="SAM" id="SignalP"/>
    </source>
</evidence>
<proteinExistence type="predicted"/>
<evidence type="ECO:0000313" key="3">
    <source>
        <dbReference type="Proteomes" id="UP000031631"/>
    </source>
</evidence>
<dbReference type="KEGG" id="tbn:TBH_C1600"/>
<feature type="chain" id="PRO_5031311456" description="Alpha/beta hydrolase" evidence="1">
    <location>
        <begin position="23"/>
        <end position="1499"/>
    </location>
</feature>
<dbReference type="OrthoDB" id="6402666at2"/>
<gene>
    <name evidence="2" type="ORF">TBH_C1600</name>
</gene>
<sequence>MNKPARLGFLLLILLMMGACLAGPVEDYLVDNSPLQINGYVVRFGDQGNDRLFIAADQSVVGKIIGMKNDGHILWDVVDPAAFTAFDVDIAGHHVTIGSLVSTTGPDYLQDLADRTHPFDGLYVHYGKAVWDWVYVPLGTEDVFKLAGKESSTGDMVWNPLALVPGAENNGQISFQHDDDDDDGGDGGVKGRILFAHGLASSRDAWISFAHYAENQGWATYRFNVNPIGSIAERATQLAYQIVQQPDIPDHSLIAVGHSMGGLDLRYIISSANRYTDGDPDNDDENAALLYAAALKIKKIYTLATPHKGSAFSGDTTPATDDMSVEHMKQFNLDYPYHKFQVNGRTIPLLALRFSCIGKGLGDAESDGVVALKRQSFNDAPHSSVVFDGAHSESAQSSLCPGSEVESEQVADILQPILDDRDFSSAIHDIVFFESSDCLGDEVGAFSSDEHGTTNCLTDFSCKNDAINSVMLFPSIAPNTVIKLFNDPLASKRDDWARIHVNSPLQVPLCISDLETPSPHPEINTSMHWSTGGVTGNDGLNGLVSAVQIASSSRIHDPDDIVFYEGNNCQQEIKGVFRSSTPESVSCPDSDQCDNDEIRSVRLYPGIPVNTYILVHNDPDGKKTDDWTRIHIGAPLPDSGLCIGSFEQQRLASQIVHGVDGITIDYHKYDSLIGDGLDGKISRIQVGQSTHVYDPDQTLVFYEGAGCTQGVKGALDSDSDVDIDCRSDENCDNDEIRSLKIYPEVASNRLVKVYNHPTPGTWDDWTRIHLGDMNLDEPYCLDGFEHQTRAEEAARNITLSYHPDDDDAFGAGLNGKISRIRVSGSHNPVDPDDIIFYEGNNCTQGIKGVFRSTVHADKDCTSSSSCDNDEIRSVLLYPGVRSNTVISLYNDPDGTENDDWARIHIGENTVIDAPYCIDTLEQQRAASDVVNGVTDITIDFHEIDGLVGDGLDGKVSHVNIDNSANPYNNDYDVVFYEGNDCTQGIKGQFHSDEDYAVNCKNSNSCDNDEIRSMLIYPGVQTNRVIKLYNDEEAGKRDDWARIYIGDAFSTDAPYCVGSFEQQTSDEMRARDIHIAFHRSDSGIGNGLDGKISFVRIADSSSPNDPDNIIMYEGSGCTQQIKGVYRSSSPRDDNCKTDDHCDNDEIRSVMLFPGIDKNTLIKVYNDTTPGAWDDWARIHVGDSQLDGPLCINSFEHQTRPEEASHDISIAYHRSDSGIGNGLDGKISRVKIAHSSSPYDPDNIVFYEGNSCTQEIKGIFQSSNLEDRDCSASSACDNDEIRSVQIFPGIDQNTVIKVYNDAQGRKIDDWTRVHVGDAQLDEPFCITGFEHNTSDREKAEDITVSHHRDDQGIGDGLNGKISHVKIARSSNPDDPDDIVFYADFYCTTDIAGVFQSSDNTYVSCKDSSRCENDEIKSVLIYPGARKHKAMRLYDDPDGKLTDDYTSIYRGSRDLDEPFCIRGLEHDTTSRESAQGMTVNYHPHNGLNGKVSYIKIVPSDEM</sequence>
<dbReference type="InterPro" id="IPR029058">
    <property type="entry name" value="AB_hydrolase_fold"/>
</dbReference>
<keyword evidence="1" id="KW-0732">Signal</keyword>